<dbReference type="SUPFAM" id="SSF88946">
    <property type="entry name" value="Sigma2 domain of RNA polymerase sigma factors"/>
    <property type="match status" value="1"/>
</dbReference>
<dbReference type="AlphaFoldDB" id="A0A839ND49"/>
<organism evidence="8 9">
    <name type="scientific">Flexivirga oryzae</name>
    <dbReference type="NCBI Taxonomy" id="1794944"/>
    <lineage>
        <taxon>Bacteria</taxon>
        <taxon>Bacillati</taxon>
        <taxon>Actinomycetota</taxon>
        <taxon>Actinomycetes</taxon>
        <taxon>Micrococcales</taxon>
        <taxon>Dermacoccaceae</taxon>
        <taxon>Flexivirga</taxon>
    </lineage>
</organism>
<dbReference type="InterPro" id="IPR039425">
    <property type="entry name" value="RNA_pol_sigma-70-like"/>
</dbReference>
<dbReference type="PANTHER" id="PTHR43133:SF8">
    <property type="entry name" value="RNA POLYMERASE SIGMA FACTOR HI_1459-RELATED"/>
    <property type="match status" value="1"/>
</dbReference>
<dbReference type="RefSeq" id="WP_183322031.1">
    <property type="nucleotide sequence ID" value="NZ_JACHVQ010000003.1"/>
</dbReference>
<dbReference type="SUPFAM" id="SSF88659">
    <property type="entry name" value="Sigma3 and sigma4 domains of RNA polymerase sigma factors"/>
    <property type="match status" value="1"/>
</dbReference>
<keyword evidence="9" id="KW-1185">Reference proteome</keyword>
<dbReference type="Pfam" id="PF04542">
    <property type="entry name" value="Sigma70_r2"/>
    <property type="match status" value="1"/>
</dbReference>
<dbReference type="InterPro" id="IPR013249">
    <property type="entry name" value="RNA_pol_sigma70_r4_t2"/>
</dbReference>
<evidence type="ECO:0000256" key="2">
    <source>
        <dbReference type="ARBA" id="ARBA00023015"/>
    </source>
</evidence>
<dbReference type="InterPro" id="IPR036388">
    <property type="entry name" value="WH-like_DNA-bd_sf"/>
</dbReference>
<proteinExistence type="inferred from homology"/>
<evidence type="ECO:0000256" key="5">
    <source>
        <dbReference type="ARBA" id="ARBA00023163"/>
    </source>
</evidence>
<keyword evidence="3" id="KW-0731">Sigma factor</keyword>
<keyword evidence="2" id="KW-0805">Transcription regulation</keyword>
<evidence type="ECO:0000256" key="3">
    <source>
        <dbReference type="ARBA" id="ARBA00023082"/>
    </source>
</evidence>
<evidence type="ECO:0000313" key="8">
    <source>
        <dbReference type="EMBL" id="MBB2893556.1"/>
    </source>
</evidence>
<dbReference type="NCBIfam" id="TIGR02937">
    <property type="entry name" value="sigma70-ECF"/>
    <property type="match status" value="1"/>
</dbReference>
<name>A0A839ND49_9MICO</name>
<evidence type="ECO:0000259" key="6">
    <source>
        <dbReference type="Pfam" id="PF04542"/>
    </source>
</evidence>
<dbReference type="InterPro" id="IPR013324">
    <property type="entry name" value="RNA_pol_sigma_r3/r4-like"/>
</dbReference>
<dbReference type="InterPro" id="IPR013325">
    <property type="entry name" value="RNA_pol_sigma_r2"/>
</dbReference>
<keyword evidence="4" id="KW-0238">DNA-binding</keyword>
<dbReference type="PANTHER" id="PTHR43133">
    <property type="entry name" value="RNA POLYMERASE ECF-TYPE SIGMA FACTO"/>
    <property type="match status" value="1"/>
</dbReference>
<comment type="caution">
    <text evidence="8">The sequence shown here is derived from an EMBL/GenBank/DDBJ whole genome shotgun (WGS) entry which is preliminary data.</text>
</comment>
<accession>A0A839ND49</accession>
<sequence length="163" mass="17897">MRSKRTGGELAQALAACRPAMRRFAYTLVGPDQADDLVQDAAERAWRKQRLFDPGRGSAQAWLLAIVADQARQRWRRPQPAWQELHPEALVIPASDTATVDLLRAIDALPARQRAAVVLHYFVDLPLADVAELLGCAPGTVKSQLHDARGALEQALGDSYAHD</sequence>
<dbReference type="GO" id="GO:0006352">
    <property type="term" value="P:DNA-templated transcription initiation"/>
    <property type="evidence" value="ECO:0007669"/>
    <property type="project" value="InterPro"/>
</dbReference>
<dbReference type="InterPro" id="IPR014284">
    <property type="entry name" value="RNA_pol_sigma-70_dom"/>
</dbReference>
<keyword evidence="5" id="KW-0804">Transcription</keyword>
<comment type="similarity">
    <text evidence="1">Belongs to the sigma-70 factor family. ECF subfamily.</text>
</comment>
<dbReference type="GO" id="GO:0016987">
    <property type="term" value="F:sigma factor activity"/>
    <property type="evidence" value="ECO:0007669"/>
    <property type="project" value="UniProtKB-KW"/>
</dbReference>
<gene>
    <name evidence="8" type="ORF">FHU39_003587</name>
</gene>
<dbReference type="Pfam" id="PF08281">
    <property type="entry name" value="Sigma70_r4_2"/>
    <property type="match status" value="1"/>
</dbReference>
<dbReference type="CDD" id="cd06171">
    <property type="entry name" value="Sigma70_r4"/>
    <property type="match status" value="1"/>
</dbReference>
<reference evidence="8 9" key="1">
    <citation type="submission" date="2020-08" db="EMBL/GenBank/DDBJ databases">
        <title>Sequencing the genomes of 1000 actinobacteria strains.</title>
        <authorList>
            <person name="Klenk H.-P."/>
        </authorList>
    </citation>
    <scope>NUCLEOTIDE SEQUENCE [LARGE SCALE GENOMIC DNA]</scope>
    <source>
        <strain evidence="8 9">DSM 105369</strain>
    </source>
</reference>
<evidence type="ECO:0000259" key="7">
    <source>
        <dbReference type="Pfam" id="PF08281"/>
    </source>
</evidence>
<dbReference type="InterPro" id="IPR007627">
    <property type="entry name" value="RNA_pol_sigma70_r2"/>
</dbReference>
<dbReference type="Proteomes" id="UP000559182">
    <property type="component" value="Unassembled WGS sequence"/>
</dbReference>
<dbReference type="GO" id="GO:0003677">
    <property type="term" value="F:DNA binding"/>
    <property type="evidence" value="ECO:0007669"/>
    <property type="project" value="UniProtKB-KW"/>
</dbReference>
<dbReference type="Gene3D" id="1.10.10.10">
    <property type="entry name" value="Winged helix-like DNA-binding domain superfamily/Winged helix DNA-binding domain"/>
    <property type="match status" value="1"/>
</dbReference>
<feature type="domain" description="RNA polymerase sigma factor 70 region 4 type 2" evidence="7">
    <location>
        <begin position="101"/>
        <end position="152"/>
    </location>
</feature>
<evidence type="ECO:0000313" key="9">
    <source>
        <dbReference type="Proteomes" id="UP000559182"/>
    </source>
</evidence>
<dbReference type="Gene3D" id="1.10.1740.10">
    <property type="match status" value="1"/>
</dbReference>
<feature type="domain" description="RNA polymerase sigma-70 region 2" evidence="6">
    <location>
        <begin position="16"/>
        <end position="77"/>
    </location>
</feature>
<evidence type="ECO:0000256" key="4">
    <source>
        <dbReference type="ARBA" id="ARBA00023125"/>
    </source>
</evidence>
<evidence type="ECO:0000256" key="1">
    <source>
        <dbReference type="ARBA" id="ARBA00010641"/>
    </source>
</evidence>
<protein>
    <submittedName>
        <fullName evidence="8">RNA polymerase sigma-70 factor (ECF subfamily)</fullName>
    </submittedName>
</protein>
<dbReference type="EMBL" id="JACHVQ010000003">
    <property type="protein sequence ID" value="MBB2893556.1"/>
    <property type="molecule type" value="Genomic_DNA"/>
</dbReference>